<accession>A0A0E9RAW4</accession>
<proteinExistence type="predicted"/>
<evidence type="ECO:0000313" key="1">
    <source>
        <dbReference type="EMBL" id="JAH25927.1"/>
    </source>
</evidence>
<reference evidence="1" key="1">
    <citation type="submission" date="2014-11" db="EMBL/GenBank/DDBJ databases">
        <authorList>
            <person name="Amaro Gonzalez C."/>
        </authorList>
    </citation>
    <scope>NUCLEOTIDE SEQUENCE</scope>
</reference>
<reference evidence="1" key="2">
    <citation type="journal article" date="2015" name="Fish Shellfish Immunol.">
        <title>Early steps in the European eel (Anguilla anguilla)-Vibrio vulnificus interaction in the gills: Role of the RtxA13 toxin.</title>
        <authorList>
            <person name="Callol A."/>
            <person name="Pajuelo D."/>
            <person name="Ebbesson L."/>
            <person name="Teles M."/>
            <person name="MacKenzie S."/>
            <person name="Amaro C."/>
        </authorList>
    </citation>
    <scope>NUCLEOTIDE SEQUENCE</scope>
</reference>
<protein>
    <submittedName>
        <fullName evidence="1">Uncharacterized protein</fullName>
    </submittedName>
</protein>
<sequence length="52" mass="6055">MCFLEGCVHKPLVLYRCYLLSRKRGLSCIHIISHSHTPFTHTLIPMEPTYPN</sequence>
<organism evidence="1">
    <name type="scientific">Anguilla anguilla</name>
    <name type="common">European freshwater eel</name>
    <name type="synonym">Muraena anguilla</name>
    <dbReference type="NCBI Taxonomy" id="7936"/>
    <lineage>
        <taxon>Eukaryota</taxon>
        <taxon>Metazoa</taxon>
        <taxon>Chordata</taxon>
        <taxon>Craniata</taxon>
        <taxon>Vertebrata</taxon>
        <taxon>Euteleostomi</taxon>
        <taxon>Actinopterygii</taxon>
        <taxon>Neopterygii</taxon>
        <taxon>Teleostei</taxon>
        <taxon>Anguilliformes</taxon>
        <taxon>Anguillidae</taxon>
        <taxon>Anguilla</taxon>
    </lineage>
</organism>
<name>A0A0E9RAW4_ANGAN</name>
<dbReference type="AlphaFoldDB" id="A0A0E9RAW4"/>
<dbReference type="EMBL" id="GBXM01082650">
    <property type="protein sequence ID" value="JAH25927.1"/>
    <property type="molecule type" value="Transcribed_RNA"/>
</dbReference>